<evidence type="ECO:0000313" key="2">
    <source>
        <dbReference type="Proteomes" id="UP000295985"/>
    </source>
</evidence>
<sequence>MHHSHIIGSIKYSPLPPGQQITKENNIYLNSLSGGIKVIVYPMVPKKRQFPLNAKGSSAVIAIIRSRDGGRLTHRRYRLTYPKSRGAN</sequence>
<dbReference type="AlphaFoldDB" id="A0A2U1UNE8"/>
<accession>A0A2U1UNE8</accession>
<evidence type="ECO:0000313" key="1">
    <source>
        <dbReference type="EMBL" id="PWC23210.1"/>
    </source>
</evidence>
<comment type="caution">
    <text evidence="1">The sequence shown here is derived from an EMBL/GenBank/DDBJ whole genome shotgun (WGS) entry which is preliminary data.</text>
</comment>
<gene>
    <name evidence="1" type="ORF">DDT54_16320</name>
</gene>
<proteinExistence type="predicted"/>
<dbReference type="EMBL" id="QDKK01000027">
    <property type="protein sequence ID" value="PWC23210.1"/>
    <property type="molecule type" value="Genomic_DNA"/>
</dbReference>
<dbReference type="Proteomes" id="UP000295985">
    <property type="component" value="Unassembled WGS sequence"/>
</dbReference>
<protein>
    <submittedName>
        <fullName evidence="1">Uncharacterized protein</fullName>
    </submittedName>
</protein>
<reference evidence="1 2" key="1">
    <citation type="submission" date="2018-04" db="EMBL/GenBank/DDBJ databases">
        <title>Brenneria corticis sp.nov.</title>
        <authorList>
            <person name="Li Y."/>
        </authorList>
    </citation>
    <scope>NUCLEOTIDE SEQUENCE [LARGE SCALE GENOMIC DNA]</scope>
    <source>
        <strain evidence="1 2">LMG 2694</strain>
    </source>
</reference>
<organism evidence="1 2">
    <name type="scientific">Brenneria nigrifluens DSM 30175 = ATCC 13028</name>
    <dbReference type="NCBI Taxonomy" id="1121120"/>
    <lineage>
        <taxon>Bacteria</taxon>
        <taxon>Pseudomonadati</taxon>
        <taxon>Pseudomonadota</taxon>
        <taxon>Gammaproteobacteria</taxon>
        <taxon>Enterobacterales</taxon>
        <taxon>Pectobacteriaceae</taxon>
        <taxon>Brenneria</taxon>
    </lineage>
</organism>
<name>A0A2U1UNE8_9GAMM</name>